<dbReference type="PANTHER" id="PTHR44665">
    <property type="entry name" value="DNAJ HOMOLOG SUBFAMILY C MEMBER 14"/>
    <property type="match status" value="1"/>
</dbReference>
<dbReference type="SMART" id="SM00271">
    <property type="entry name" value="DnaJ"/>
    <property type="match status" value="1"/>
</dbReference>
<organism evidence="3 5">
    <name type="scientific">Clupea harengus</name>
    <name type="common">Atlantic herring</name>
    <dbReference type="NCBI Taxonomy" id="7950"/>
    <lineage>
        <taxon>Eukaryota</taxon>
        <taxon>Metazoa</taxon>
        <taxon>Chordata</taxon>
        <taxon>Craniata</taxon>
        <taxon>Vertebrata</taxon>
        <taxon>Euteleostomi</taxon>
        <taxon>Actinopterygii</taxon>
        <taxon>Neopterygii</taxon>
        <taxon>Teleostei</taxon>
        <taxon>Clupei</taxon>
        <taxon>Clupeiformes</taxon>
        <taxon>Clupeoidei</taxon>
        <taxon>Clupeidae</taxon>
        <taxon>Clupea</taxon>
    </lineage>
</organism>
<dbReference type="KEGG" id="char:105912200"/>
<feature type="region of interest" description="Disordered" evidence="1">
    <location>
        <begin position="594"/>
        <end position="708"/>
    </location>
</feature>
<keyword evidence="3" id="KW-1185">Reference proteome</keyword>
<feature type="compositionally biased region" description="Polar residues" evidence="1">
    <location>
        <begin position="81"/>
        <end position="93"/>
    </location>
</feature>
<feature type="compositionally biased region" description="Low complexity" evidence="1">
    <location>
        <begin position="152"/>
        <end position="173"/>
    </location>
</feature>
<proteinExistence type="predicted"/>
<accession>A0A6P8F459</accession>
<feature type="region of interest" description="Disordered" evidence="1">
    <location>
        <begin position="1"/>
        <end position="221"/>
    </location>
</feature>
<dbReference type="Proteomes" id="UP000515152">
    <property type="component" value="Chromosome 5"/>
</dbReference>
<dbReference type="RefSeq" id="XP_012696576.2">
    <property type="nucleotide sequence ID" value="XM_012841122.3"/>
</dbReference>
<dbReference type="GeneTree" id="ENSGT00940000155637"/>
<dbReference type="Pfam" id="PF14901">
    <property type="entry name" value="Jiv90"/>
    <property type="match status" value="1"/>
</dbReference>
<evidence type="ECO:0000313" key="5">
    <source>
        <dbReference type="RefSeq" id="XP_031423288.1"/>
    </source>
</evidence>
<evidence type="ECO:0000259" key="2">
    <source>
        <dbReference type="PROSITE" id="PS50076"/>
    </source>
</evidence>
<dbReference type="InterPro" id="IPR036869">
    <property type="entry name" value="J_dom_sf"/>
</dbReference>
<dbReference type="InterPro" id="IPR032843">
    <property type="entry name" value="Jiv"/>
</dbReference>
<dbReference type="Gene3D" id="1.10.287.110">
    <property type="entry name" value="DnaJ domain"/>
    <property type="match status" value="1"/>
</dbReference>
<sequence>MMDDNTGEPKKTLQPMSEFTAGESGDPRLRNDLASKEALSSSVWSVSLPSEEMGSGEEEEGEEEEEMVVVERPERPEAESLDSSCTESPQVQVHPNDANDIEENSEAREGGEYPQEDGEGDEDSEKDETGEMEGDIDDEHQRKEAGKEPRMNGESGSRNSGSGKRWRSRNSGSASTGGDQPYTTPSSSLYKPSLSSSGGGRHKQARRRNHHHHQGRARRQTGSQLIMAVKEILSESISPWCMSCIHMVVELIVSVAHHCGVAVESGSLALYDLSSRFLFRVTDLPGLKQDARRAFVWTRCTGAALVAWTSRLTSRVWQASTSCFSLFCAIVMLATRWAKCSLGRLSGGRAQQWWETLQNSWVWKKAAALFERCRGLFRRTGSQGAGYSPESPSGGRGQPGQELERLLSLAQVPEEELDPFTVLGVEPNATENELKRAYRQLAVQVHPDKNKHPRAGEAFKVLRAAWDIVSNPETRREYELKRMAATELSKSMNEFLTKLQDDLKEAMNTMMCTKCEGKHKRFEMDREPGEARFCAECNRRHGAEEGDLWAESSMLGLRITYFAYMDGKVYDITEWAGCQRIGISPDTHRVPYHISFGAKTNSNPNRHRTPEPPPGPSSPADLQDLFNRIFQGGGPPTDMAANGGFFPSGSPPPQPPGPGTGASGPFTGPSPQTGFFPHGPHRAEPSENWTEGGKHPRRRKKVRKPFQR</sequence>
<dbReference type="Pfam" id="PF00226">
    <property type="entry name" value="DnaJ"/>
    <property type="match status" value="1"/>
</dbReference>
<feature type="compositionally biased region" description="Basic and acidic residues" evidence="1">
    <location>
        <begin position="25"/>
        <end position="35"/>
    </location>
</feature>
<feature type="compositionally biased region" description="Acidic residues" evidence="1">
    <location>
        <begin position="54"/>
        <end position="68"/>
    </location>
</feature>
<feature type="compositionally biased region" description="Basic and acidic residues" evidence="1">
    <location>
        <begin position="69"/>
        <end position="78"/>
    </location>
</feature>
<dbReference type="RefSeq" id="XP_031423288.1">
    <property type="nucleotide sequence ID" value="XM_031567428.2"/>
</dbReference>
<dbReference type="CDD" id="cd06257">
    <property type="entry name" value="DnaJ"/>
    <property type="match status" value="1"/>
</dbReference>
<dbReference type="GeneID" id="105912200"/>
<feature type="compositionally biased region" description="Pro residues" evidence="1">
    <location>
        <begin position="649"/>
        <end position="658"/>
    </location>
</feature>
<feature type="compositionally biased region" description="Basic residues" evidence="1">
    <location>
        <begin position="695"/>
        <end position="708"/>
    </location>
</feature>
<dbReference type="PRINTS" id="PR00625">
    <property type="entry name" value="JDOMAIN"/>
</dbReference>
<dbReference type="PROSITE" id="PS50076">
    <property type="entry name" value="DNAJ_2"/>
    <property type="match status" value="1"/>
</dbReference>
<protein>
    <submittedName>
        <fullName evidence="4 5">DnaJ homolog subfamily C member 14</fullName>
    </submittedName>
</protein>
<evidence type="ECO:0000313" key="4">
    <source>
        <dbReference type="RefSeq" id="XP_012696576.2"/>
    </source>
</evidence>
<dbReference type="SUPFAM" id="SSF46565">
    <property type="entry name" value="Chaperone J-domain"/>
    <property type="match status" value="1"/>
</dbReference>
<dbReference type="CTD" id="85406"/>
<dbReference type="PANTHER" id="PTHR44665:SF1">
    <property type="entry name" value="DNAJ HOMOLOG SUBFAMILY C MEMBER 14"/>
    <property type="match status" value="1"/>
</dbReference>
<feature type="compositionally biased region" description="Basic and acidic residues" evidence="1">
    <location>
        <begin position="139"/>
        <end position="151"/>
    </location>
</feature>
<feature type="compositionally biased region" description="Low complexity" evidence="1">
    <location>
        <begin position="36"/>
        <end position="53"/>
    </location>
</feature>
<feature type="compositionally biased region" description="Basic residues" evidence="1">
    <location>
        <begin position="200"/>
        <end position="219"/>
    </location>
</feature>
<dbReference type="InterPro" id="IPR052317">
    <property type="entry name" value="Viral_replicn-host_int_reg"/>
</dbReference>
<dbReference type="GO" id="GO:0050780">
    <property type="term" value="F:dopamine receptor binding"/>
    <property type="evidence" value="ECO:0007669"/>
    <property type="project" value="TreeGrafter"/>
</dbReference>
<feature type="compositionally biased region" description="Low complexity" evidence="1">
    <location>
        <begin position="182"/>
        <end position="196"/>
    </location>
</feature>
<evidence type="ECO:0000313" key="3">
    <source>
        <dbReference type="Proteomes" id="UP000515152"/>
    </source>
</evidence>
<reference evidence="4 5" key="1">
    <citation type="submission" date="2025-04" db="UniProtKB">
        <authorList>
            <consortium name="RefSeq"/>
        </authorList>
    </citation>
    <scope>IDENTIFICATION</scope>
</reference>
<gene>
    <name evidence="4 5" type="primary">dnajc14</name>
</gene>
<name>A0A6P8F459_CLUHA</name>
<feature type="compositionally biased region" description="Acidic residues" evidence="1">
    <location>
        <begin position="114"/>
        <end position="138"/>
    </location>
</feature>
<dbReference type="InterPro" id="IPR001623">
    <property type="entry name" value="DnaJ_domain"/>
</dbReference>
<dbReference type="OrthoDB" id="1507364at2759"/>
<dbReference type="AlphaFoldDB" id="A0A6P8F459"/>
<feature type="domain" description="J" evidence="2">
    <location>
        <begin position="418"/>
        <end position="482"/>
    </location>
</feature>
<evidence type="ECO:0000256" key="1">
    <source>
        <dbReference type="SAM" id="MobiDB-lite"/>
    </source>
</evidence>